<evidence type="ECO:0000256" key="2">
    <source>
        <dbReference type="SAM" id="Phobius"/>
    </source>
</evidence>
<protein>
    <submittedName>
        <fullName evidence="4">2TM domain-containing protein</fullName>
    </submittedName>
</protein>
<keyword evidence="2" id="KW-0812">Transmembrane</keyword>
<organism evidence="4 5">
    <name type="scientific">Cryobacterium algoritolerans</name>
    <dbReference type="NCBI Taxonomy" id="1259184"/>
    <lineage>
        <taxon>Bacteria</taxon>
        <taxon>Bacillati</taxon>
        <taxon>Actinomycetota</taxon>
        <taxon>Actinomycetes</taxon>
        <taxon>Micrococcales</taxon>
        <taxon>Microbacteriaceae</taxon>
        <taxon>Cryobacterium</taxon>
    </lineage>
</organism>
<feature type="transmembrane region" description="Helical" evidence="2">
    <location>
        <begin position="111"/>
        <end position="132"/>
    </location>
</feature>
<dbReference type="Pfam" id="PF13239">
    <property type="entry name" value="2TM"/>
    <property type="match status" value="1"/>
</dbReference>
<feature type="transmembrane region" description="Helical" evidence="2">
    <location>
        <begin position="138"/>
        <end position="158"/>
    </location>
</feature>
<keyword evidence="2" id="KW-0472">Membrane</keyword>
<evidence type="ECO:0000256" key="1">
    <source>
        <dbReference type="SAM" id="MobiDB-lite"/>
    </source>
</evidence>
<comment type="caution">
    <text evidence="4">The sequence shown here is derived from an EMBL/GenBank/DDBJ whole genome shotgun (WGS) entry which is preliminary data.</text>
</comment>
<name>A0A4R8WIB3_9MICO</name>
<feature type="region of interest" description="Disordered" evidence="1">
    <location>
        <begin position="62"/>
        <end position="96"/>
    </location>
</feature>
<dbReference type="Proteomes" id="UP000298412">
    <property type="component" value="Unassembled WGS sequence"/>
</dbReference>
<evidence type="ECO:0000313" key="4">
    <source>
        <dbReference type="EMBL" id="TFC09454.1"/>
    </source>
</evidence>
<accession>A0A4R8WIB3</accession>
<dbReference type="OrthoDB" id="5145586at2"/>
<feature type="domain" description="2TM" evidence="3">
    <location>
        <begin position="101"/>
        <end position="173"/>
    </location>
</feature>
<evidence type="ECO:0000259" key="3">
    <source>
        <dbReference type="Pfam" id="PF13239"/>
    </source>
</evidence>
<sequence length="176" mass="19091">MPAVRPGRKVRVTRSLLNVGGANADLQLCRIPRLRAENARGGDRPAGLACALKLRAPANQEVADMSGPTDPGEPGFVPNGQPGSGPVPDATAQSAMDRDWARSRLERRRRLGDSIVAYVVINLFLIGIWSVIGQGYFWPGWALAGWGVALILEIWGLFSHRPITNADIDREMRKGS</sequence>
<dbReference type="AlphaFoldDB" id="A0A4R8WIB3"/>
<proteinExistence type="predicted"/>
<reference evidence="4 5" key="1">
    <citation type="submission" date="2019-03" db="EMBL/GenBank/DDBJ databases">
        <title>Genomics of glacier-inhabiting Cryobacterium strains.</title>
        <authorList>
            <person name="Liu Q."/>
            <person name="Xin Y.-H."/>
        </authorList>
    </citation>
    <scope>NUCLEOTIDE SEQUENCE [LARGE SCALE GENOMIC DNA]</scope>
    <source>
        <strain evidence="4 5">MDT1-3</strain>
    </source>
</reference>
<keyword evidence="2" id="KW-1133">Transmembrane helix</keyword>
<gene>
    <name evidence="4" type="ORF">E3O19_16795</name>
</gene>
<dbReference type="EMBL" id="SOFP01000083">
    <property type="protein sequence ID" value="TFC09454.1"/>
    <property type="molecule type" value="Genomic_DNA"/>
</dbReference>
<keyword evidence="5" id="KW-1185">Reference proteome</keyword>
<dbReference type="InterPro" id="IPR025698">
    <property type="entry name" value="2TM_dom"/>
</dbReference>
<evidence type="ECO:0000313" key="5">
    <source>
        <dbReference type="Proteomes" id="UP000298412"/>
    </source>
</evidence>